<dbReference type="InterPro" id="IPR011335">
    <property type="entry name" value="Restrct_endonuc-II-like"/>
</dbReference>
<feature type="domain" description="DUF559" evidence="1">
    <location>
        <begin position="136"/>
        <end position="213"/>
    </location>
</feature>
<accession>A0AA41K7J1</accession>
<evidence type="ECO:0000259" key="1">
    <source>
        <dbReference type="Pfam" id="PF04480"/>
    </source>
</evidence>
<proteinExistence type="predicted"/>
<comment type="caution">
    <text evidence="2">The sequence shown here is derived from an EMBL/GenBank/DDBJ whole genome shotgun (WGS) entry which is preliminary data.</text>
</comment>
<dbReference type="EMBL" id="WQPS01000043">
    <property type="protein sequence ID" value="MBT9812068.1"/>
    <property type="molecule type" value="Genomic_DNA"/>
</dbReference>
<dbReference type="Proteomes" id="UP000708338">
    <property type="component" value="Unassembled WGS sequence"/>
</dbReference>
<dbReference type="SUPFAM" id="SSF52980">
    <property type="entry name" value="Restriction endonuclease-like"/>
    <property type="match status" value="1"/>
</dbReference>
<gene>
    <name evidence="2" type="ORF">GPL26_20825</name>
</gene>
<dbReference type="Pfam" id="PF04480">
    <property type="entry name" value="DUF559"/>
    <property type="match status" value="1"/>
</dbReference>
<reference evidence="2" key="1">
    <citation type="journal article" date="2021" name="Gut Microbes">
        <title>A synthetic consortium of 100 gut commensals modulates the composition and function in a colon model of the microbiome of elderly subjects.</title>
        <authorList>
            <person name="Perez M."/>
            <person name="Ntemiri A."/>
            <person name="Tan H."/>
            <person name="Harris H.M.B."/>
            <person name="Roager H.M."/>
            <person name="Ribiere C."/>
            <person name="O'Toole P.W."/>
        </authorList>
    </citation>
    <scope>NUCLEOTIDE SEQUENCE</scope>
    <source>
        <strain evidence="2">MCC335</strain>
    </source>
</reference>
<organism evidence="2 3">
    <name type="scientific">Enterocloster citroniae</name>
    <dbReference type="NCBI Taxonomy" id="358743"/>
    <lineage>
        <taxon>Bacteria</taxon>
        <taxon>Bacillati</taxon>
        <taxon>Bacillota</taxon>
        <taxon>Clostridia</taxon>
        <taxon>Lachnospirales</taxon>
        <taxon>Lachnospiraceae</taxon>
        <taxon>Enterocloster</taxon>
    </lineage>
</organism>
<evidence type="ECO:0000313" key="3">
    <source>
        <dbReference type="Proteomes" id="UP000708338"/>
    </source>
</evidence>
<evidence type="ECO:0000313" key="2">
    <source>
        <dbReference type="EMBL" id="MBT9812068.1"/>
    </source>
</evidence>
<dbReference type="AlphaFoldDB" id="A0AA41K7J1"/>
<name>A0AA41K7J1_9FIRM</name>
<dbReference type="InterPro" id="IPR007569">
    <property type="entry name" value="DUF559"/>
</dbReference>
<dbReference type="Gene3D" id="3.40.960.10">
    <property type="entry name" value="VSR Endonuclease"/>
    <property type="match status" value="1"/>
</dbReference>
<sequence>MDYSIIITWESVRGLKMSSYTNALEDGIETIPNNRGDWYMIPCEVCGRKIRSTQYSRKRTYLCDYCKGVIKEKEKVQIPSTETKYDRRFNSAVENIRKAVKDFKSYEKAIEVAKGRSYQYGSIPEAMVAIELLKNKYKIVPQQKIGKYKVDFVIPEIKVVLEVDGKLYHSDIRAEGERDFVIHQSLGIKWMVIHYPAEYVTKDITKLVPFIKEYIKGNI</sequence>
<protein>
    <submittedName>
        <fullName evidence="2">DUF559 domain-containing protein</fullName>
    </submittedName>
</protein>